<dbReference type="Proteomes" id="UP001151478">
    <property type="component" value="Unassembled WGS sequence"/>
</dbReference>
<dbReference type="RefSeq" id="WP_274270492.1">
    <property type="nucleotide sequence ID" value="NZ_JAOSLC020000003.1"/>
</dbReference>
<proteinExistence type="predicted"/>
<protein>
    <submittedName>
        <fullName evidence="1">Uncharacterized protein</fullName>
    </submittedName>
</protein>
<name>A0ABT5SCC7_9FLAO</name>
<organism evidence="1 2">
    <name type="scientific">Polaribacter ponticola</name>
    <dbReference type="NCBI Taxonomy" id="2978475"/>
    <lineage>
        <taxon>Bacteria</taxon>
        <taxon>Pseudomonadati</taxon>
        <taxon>Bacteroidota</taxon>
        <taxon>Flavobacteriia</taxon>
        <taxon>Flavobacteriales</taxon>
        <taxon>Flavobacteriaceae</taxon>
    </lineage>
</organism>
<comment type="caution">
    <text evidence="1">The sequence shown here is derived from an EMBL/GenBank/DDBJ whole genome shotgun (WGS) entry which is preliminary data.</text>
</comment>
<accession>A0ABT5SCC7</accession>
<dbReference type="EMBL" id="JAOSLC020000003">
    <property type="protein sequence ID" value="MDD7915469.1"/>
    <property type="molecule type" value="Genomic_DNA"/>
</dbReference>
<evidence type="ECO:0000313" key="2">
    <source>
        <dbReference type="Proteomes" id="UP001151478"/>
    </source>
</evidence>
<keyword evidence="2" id="KW-1185">Reference proteome</keyword>
<reference evidence="1" key="1">
    <citation type="submission" date="2023-02" db="EMBL/GenBank/DDBJ databases">
        <title>Polaribacter ponticola sp. nov., isolated from seawater.</title>
        <authorList>
            <person name="Baek J.H."/>
            <person name="Kim J.M."/>
            <person name="Choi D.G."/>
            <person name="Jeon C.O."/>
        </authorList>
    </citation>
    <scope>NUCLEOTIDE SEQUENCE</scope>
    <source>
        <strain evidence="1">MSW5</strain>
    </source>
</reference>
<sequence length="168" mass="19993">MQPNHQKENQQPKCIILNNYIVQTIDFILKEDNIDYKNTLFTILKVIKYEELDEIITTIKYSNKTKYKELNKASKNLFNYNEIFKNCRYDFKTRIEDDFLKLHNDARDSLSTGDLVAFLLKQHSYYKKIDSEIIVPAINLILVEIINSLKKYPTFKTRNKPSIILTYI</sequence>
<gene>
    <name evidence="1" type="ORF">N5A56_014050</name>
</gene>
<evidence type="ECO:0000313" key="1">
    <source>
        <dbReference type="EMBL" id="MDD7915469.1"/>
    </source>
</evidence>